<dbReference type="SUPFAM" id="SSF103486">
    <property type="entry name" value="V-type ATP synthase subunit C"/>
    <property type="match status" value="1"/>
</dbReference>
<dbReference type="InterPro" id="IPR050873">
    <property type="entry name" value="V-ATPase_V0D/AC39_subunit"/>
</dbReference>
<dbReference type="GO" id="GO:0046961">
    <property type="term" value="F:proton-transporting ATPase activity, rotational mechanism"/>
    <property type="evidence" value="ECO:0007669"/>
    <property type="project" value="InterPro"/>
</dbReference>
<dbReference type="EMBL" id="CCXY01000032">
    <property type="protein sequence ID" value="CEG11176.1"/>
    <property type="molecule type" value="Genomic_DNA"/>
</dbReference>
<evidence type="ECO:0000256" key="2">
    <source>
        <dbReference type="ARBA" id="ARBA00023065"/>
    </source>
</evidence>
<proteinExistence type="predicted"/>
<dbReference type="InterPro" id="IPR002843">
    <property type="entry name" value="ATPase_V0-cplx_csu/dsu"/>
</dbReference>
<accession>A0A098E6U0</accession>
<dbReference type="PANTHER" id="PTHR38682">
    <property type="entry name" value="V-TYPE ATP SYNTHASE SUBUNIT C"/>
    <property type="match status" value="1"/>
</dbReference>
<dbReference type="InterPro" id="IPR044911">
    <property type="entry name" value="V-type_ATPase_csu/dsu_dom_3"/>
</dbReference>
<keyword evidence="2" id="KW-0406">Ion transport</keyword>
<dbReference type="Pfam" id="PF01992">
    <property type="entry name" value="vATP-synt_AC39"/>
    <property type="match status" value="1"/>
</dbReference>
<keyword evidence="1" id="KW-0813">Transport</keyword>
<evidence type="ECO:0000256" key="1">
    <source>
        <dbReference type="ARBA" id="ARBA00022448"/>
    </source>
</evidence>
<sequence length="347" mass="38999">MIGLLDAATYAYSYGMVSAMPQHMDKETYTRILQSVSVEMAIAELIKTQYEKQIKEAIGRGGSENLEEIEKAVVSYYFDVCNAVINTLPMDVRDSSKTILLDEFDIGNLKRILRALKAKSISGNEGKNTDEILAECIEGNIKVEILKEIANTDFKGAAGKIKTLGFEIDGENLFDLENSLDINLIRKWAREAEKVKVIEKFVKKRIDALNLKAIIRMKILGVDANNFIKKTTSGAYLNFEILNAINAAQISRENIDAIPGILAGTPYENLFAQVFEEFKKTKSIDMLELEIESTSASVAVIPNPISLEYVLTYLRKMWFDVRNIRVLLVGKKYGVNNEDINKMMVPM</sequence>
<name>A0A098E6U0_9ZZZZ</name>
<evidence type="ECO:0000313" key="3">
    <source>
        <dbReference type="EMBL" id="CEG11176.1"/>
    </source>
</evidence>
<dbReference type="AlphaFoldDB" id="A0A098E6U0"/>
<dbReference type="PANTHER" id="PTHR38682:SF1">
    <property type="entry name" value="V-TYPE ATP SYNTHASE SUBUNIT C"/>
    <property type="match status" value="1"/>
</dbReference>
<protein>
    <submittedName>
        <fullName evidence="3">Putative archaeal A1AO-type ATP synthase, subunit C</fullName>
    </submittedName>
</protein>
<dbReference type="InterPro" id="IPR036079">
    <property type="entry name" value="ATPase_csu/dsu_sf"/>
</dbReference>
<gene>
    <name evidence="3" type="ORF">MSIBF_A1270007</name>
</gene>
<reference evidence="3" key="1">
    <citation type="submission" date="2014-09" db="EMBL/GenBank/DDBJ databases">
        <authorList>
            <person name="Probst J Alexander"/>
        </authorList>
    </citation>
    <scope>NUCLEOTIDE SEQUENCE</scope>
</reference>
<organism evidence="3">
    <name type="scientific">groundwater metagenome</name>
    <dbReference type="NCBI Taxonomy" id="717931"/>
    <lineage>
        <taxon>unclassified sequences</taxon>
        <taxon>metagenomes</taxon>
        <taxon>ecological metagenomes</taxon>
    </lineage>
</organism>
<dbReference type="Gene3D" id="1.10.132.50">
    <property type="entry name" value="ATP synthase (C/AC39) subunit, domain 3"/>
    <property type="match status" value="3"/>
</dbReference>